<dbReference type="InterPro" id="IPR015422">
    <property type="entry name" value="PyrdxlP-dep_Trfase_small"/>
</dbReference>
<dbReference type="AlphaFoldDB" id="A0AAV0ZWI1"/>
<evidence type="ECO:0000313" key="2">
    <source>
        <dbReference type="Proteomes" id="UP001157006"/>
    </source>
</evidence>
<organism evidence="1 2">
    <name type="scientific">Vicia faba</name>
    <name type="common">Broad bean</name>
    <name type="synonym">Faba vulgaris</name>
    <dbReference type="NCBI Taxonomy" id="3906"/>
    <lineage>
        <taxon>Eukaryota</taxon>
        <taxon>Viridiplantae</taxon>
        <taxon>Streptophyta</taxon>
        <taxon>Embryophyta</taxon>
        <taxon>Tracheophyta</taxon>
        <taxon>Spermatophyta</taxon>
        <taxon>Magnoliopsida</taxon>
        <taxon>eudicotyledons</taxon>
        <taxon>Gunneridae</taxon>
        <taxon>Pentapetalae</taxon>
        <taxon>rosids</taxon>
        <taxon>fabids</taxon>
        <taxon>Fabales</taxon>
        <taxon>Fabaceae</taxon>
        <taxon>Papilionoideae</taxon>
        <taxon>50 kb inversion clade</taxon>
        <taxon>NPAAA clade</taxon>
        <taxon>Hologalegina</taxon>
        <taxon>IRL clade</taxon>
        <taxon>Fabeae</taxon>
        <taxon>Vicia</taxon>
    </lineage>
</organism>
<dbReference type="Gene3D" id="3.90.1150.10">
    <property type="entry name" value="Aspartate Aminotransferase, domain 1"/>
    <property type="match status" value="1"/>
</dbReference>
<reference evidence="1 2" key="1">
    <citation type="submission" date="2023-01" db="EMBL/GenBank/DDBJ databases">
        <authorList>
            <person name="Kreplak J."/>
        </authorList>
    </citation>
    <scope>NUCLEOTIDE SEQUENCE [LARGE SCALE GENOMIC DNA]</scope>
</reference>
<protein>
    <submittedName>
        <fullName evidence="1">Uncharacterized protein</fullName>
    </submittedName>
</protein>
<name>A0AAV0ZWI1_VICFA</name>
<accession>A0AAV0ZWI1</accession>
<dbReference type="EMBL" id="OX451737">
    <property type="protein sequence ID" value="CAI8601359.1"/>
    <property type="molecule type" value="Genomic_DNA"/>
</dbReference>
<dbReference type="Proteomes" id="UP001157006">
    <property type="component" value="Chromosome 2"/>
</dbReference>
<keyword evidence="2" id="KW-1185">Reference proteome</keyword>
<evidence type="ECO:0000313" key="1">
    <source>
        <dbReference type="EMBL" id="CAI8601359.1"/>
    </source>
</evidence>
<gene>
    <name evidence="1" type="ORF">VFH_II268720</name>
</gene>
<sequence length="155" mass="17951">MIQGLTIWKESICSHKFLYKSVTHDSFKTISSTLQAITKSCILHHTHQNRTKHHIFFLYKPHIMGKSATDRFRHLFNHSLVASQHRHHRINPILFRSSSSMASHSSPFPVTAQNINPQVLKCQYVVRGEIVTLAQNLQKKFAGQSKRSLFDEIIY</sequence>
<proteinExistence type="predicted"/>